<dbReference type="Gene3D" id="3.30.110.30">
    <property type="entry name" value="C-terminal domain of ProRS"/>
    <property type="match status" value="1"/>
</dbReference>
<evidence type="ECO:0000313" key="11">
    <source>
        <dbReference type="Proteomes" id="UP000225706"/>
    </source>
</evidence>
<dbReference type="NCBIfam" id="TIGR00463">
    <property type="entry name" value="gltX_arch"/>
    <property type="match status" value="1"/>
</dbReference>
<evidence type="ECO:0000313" key="10">
    <source>
        <dbReference type="EMBL" id="PFX18452.1"/>
    </source>
</evidence>
<dbReference type="PROSITE" id="PS51185">
    <property type="entry name" value="WHEP_TRS_2"/>
    <property type="match status" value="1"/>
</dbReference>
<feature type="region of interest" description="Disordered" evidence="7">
    <location>
        <begin position="807"/>
        <end position="850"/>
    </location>
</feature>
<name>A0A2B4RQE5_STYPI</name>
<sequence length="1361" mass="153581">MKTLTVTVSSSQPPPVTLLTVEHLKDKCPVTVEWGENTSLRISNDLILSSDHTIARYLARTYPALGLYGKDALQASEVDHWLEFSVCMENQKANSKALESLNKSLAPVAFLVGHSATLADFAVWGALKVKGKVETLIQPGCHFDHIARWLTFCSAQPPFCNVADKLPSQTHSDPSQLGTKMKSEGKYVTLPGASQGNVVTRFPPEASGYLHIGHAKAALLNQYYKNMYDGKMIMRFDDTNPAKENADFEKVILEDLKMLKVKPDMFTHTSDHFDTIMAFAEKMIKEGKAYADDTPADRMKEEREQRIKSANRDNSVEKNLEVWEEMKKGTQYGQRFALRAKLDYQSENGCMRDPTMYRCKPEEHVRTGTKYKVYPTYDFACPIVDSIEGVTHALRTTEYHDRDPQYYWFIEQLGIRKPYIYEFSRLTLQNTVMSKRKLTYLVDQGYVEGWEDPRFPTVRGVLRRGMTVEGLREFIVLQGSSKANVHMEWDKIWALNKKVIDPIAPRYTALSKSGVVPVFIPEAKEEMKECPLHPKNPSVGSKEVWYGPKVFIDGEDAVTLSEGEMVTLINWGNVKITKINKNPSGGVKSIEAELHLDNKDFKKTTKLTWIAESAKAPLLPTIAVQFDDVISKPILTKNDDFKNYINKDSKHDTEMLGDPAMASLKKGDIIQLQRRGYFICDQPYEPPSRYTGRESPCILFSVPDGHTKPSPTGGSKVKEAGGHKKSENKGDSKKKNKGESTKPSTTMNGTDFAKPTASPEQVEKLKGEITVQGDKVRNLKSSGAPKEEVDAAVAELLRLKGEYKNLTGEDVAGGGRGKKEKKKDSGKENAKKDSKPVNKQEKIVAENGDTESGAKKITRLGLEAKKEENLSDWFSQVITKSEMIEYYDVSGCYILRPWSYSIWERIRDFFDSEIKKLGVENVYFPMFVSQSALEKEKTHIADFAPEVAWVTKSGQSELADPIAIRPTSETVMYPAYAKWIKSHRDLPLKLNQWNNVVRWEFKHPQPFLRTREFLWQEGHSAFATYDEAVEEVYTILDLYRQVYTDLLAIPVIKGKKTEKEKFAGGDFTTTVEIYISASGRGIQGATSHHLGQNFSKMFDIVFEDPDPTKQDKRFVYQNSWGLTTRTVGVMTMVHGDNQGLVLPPRVASIQTIIVPCGLTVNLPEDEKTKLLDKCKQLEQRLKAAGVRAKGDYRDNYSPGWKFNHWELKGVPLRIEVGPRDLKSEQAVMVRRDTGEKRVIKQAGIEKEIPETLERIHSDMYKRAKDDLDSNLAVAHTWTEFNAMLDKQKIIQAPFCGDGTCEGKIKKDSARDQDLEPGAPSMGAKSLCIPFDQPLEITADTKCVYPGCDQTPKCYTLFGRSY</sequence>
<dbReference type="GO" id="GO:0006433">
    <property type="term" value="P:prolyl-tRNA aminoacylation"/>
    <property type="evidence" value="ECO:0007669"/>
    <property type="project" value="InterPro"/>
</dbReference>
<protein>
    <submittedName>
        <fullName evidence="10">Bifunctional glutamate/proline--tRNA ligase</fullName>
    </submittedName>
</protein>
<dbReference type="Pfam" id="PF09180">
    <property type="entry name" value="ProRS-C_1"/>
    <property type="match status" value="1"/>
</dbReference>
<dbReference type="Pfam" id="PF03950">
    <property type="entry name" value="tRNA-synt_1c_C"/>
    <property type="match status" value="1"/>
</dbReference>
<dbReference type="PANTHER" id="PTHR43382">
    <property type="entry name" value="PROLYL-TRNA SYNTHETASE"/>
    <property type="match status" value="1"/>
</dbReference>
<evidence type="ECO:0000256" key="4">
    <source>
        <dbReference type="ARBA" id="ARBA00022884"/>
    </source>
</evidence>
<dbReference type="InterPro" id="IPR006195">
    <property type="entry name" value="aa-tRNA-synth_II"/>
</dbReference>
<comment type="caution">
    <text evidence="10">The sequence shown here is derived from an EMBL/GenBank/DDBJ whole genome shotgun (WGS) entry which is preliminary data.</text>
</comment>
<dbReference type="SUPFAM" id="SSF50715">
    <property type="entry name" value="Ribosomal protein L25-like"/>
    <property type="match status" value="1"/>
</dbReference>
<dbReference type="InterPro" id="IPR020056">
    <property type="entry name" value="Rbsml_bL25/Gln-tRNA_synth_N"/>
</dbReference>
<dbReference type="InterPro" id="IPR004154">
    <property type="entry name" value="Anticodon-bd"/>
</dbReference>
<dbReference type="InterPro" id="IPR011035">
    <property type="entry name" value="Ribosomal_bL25/Gln-tRNA_synth"/>
</dbReference>
<dbReference type="GO" id="GO:0005524">
    <property type="term" value="F:ATP binding"/>
    <property type="evidence" value="ECO:0007669"/>
    <property type="project" value="UniProtKB-KW"/>
</dbReference>
<dbReference type="PANTHER" id="PTHR43382:SF2">
    <property type="entry name" value="BIFUNCTIONAL GLUTAMATE_PROLINE--TRNA LIGASE"/>
    <property type="match status" value="1"/>
</dbReference>
<dbReference type="InterPro" id="IPR002314">
    <property type="entry name" value="aa-tRNA-synt_IIb"/>
</dbReference>
<dbReference type="PROSITE" id="PS50862">
    <property type="entry name" value="AA_TRNA_LIGASE_II"/>
    <property type="match status" value="1"/>
</dbReference>
<dbReference type="InterPro" id="IPR000924">
    <property type="entry name" value="Glu/Gln-tRNA-synth"/>
</dbReference>
<dbReference type="PROSITE" id="PS00178">
    <property type="entry name" value="AA_TRNA_LIGASE_I"/>
    <property type="match status" value="1"/>
</dbReference>
<keyword evidence="4" id="KW-0694">RNA-binding</keyword>
<dbReference type="InterPro" id="IPR020058">
    <property type="entry name" value="Glu/Gln-tRNA-synth_Ib_cat-dom"/>
</dbReference>
<keyword evidence="2" id="KW-0547">Nucleotide-binding</keyword>
<dbReference type="SMART" id="SM00946">
    <property type="entry name" value="ProRS-C_1"/>
    <property type="match status" value="1"/>
</dbReference>
<dbReference type="Pfam" id="PF00458">
    <property type="entry name" value="WHEP-TRS"/>
    <property type="match status" value="1"/>
</dbReference>
<dbReference type="Pfam" id="PF00587">
    <property type="entry name" value="tRNA-synt_2b"/>
    <property type="match status" value="1"/>
</dbReference>
<dbReference type="HAMAP" id="MF_01571">
    <property type="entry name" value="Pro_tRNA_synth_type3"/>
    <property type="match status" value="1"/>
</dbReference>
<dbReference type="SUPFAM" id="SSF52374">
    <property type="entry name" value="Nucleotidylyl transferase"/>
    <property type="match status" value="1"/>
</dbReference>
<dbReference type="Pfam" id="PF00749">
    <property type="entry name" value="tRNA-synt_1c"/>
    <property type="match status" value="1"/>
</dbReference>
<dbReference type="SUPFAM" id="SSF47060">
    <property type="entry name" value="S15/NS1 RNA-binding domain"/>
    <property type="match status" value="1"/>
</dbReference>
<dbReference type="SMART" id="SM00991">
    <property type="entry name" value="WHEP-TRS"/>
    <property type="match status" value="1"/>
</dbReference>
<reference evidence="11" key="1">
    <citation type="journal article" date="2017" name="bioRxiv">
        <title>Comparative analysis of the genomes of Stylophora pistillata and Acropora digitifera provides evidence for extensive differences between species of corals.</title>
        <authorList>
            <person name="Voolstra C.R."/>
            <person name="Li Y."/>
            <person name="Liew Y.J."/>
            <person name="Baumgarten S."/>
            <person name="Zoccola D."/>
            <person name="Flot J.-F."/>
            <person name="Tambutte S."/>
            <person name="Allemand D."/>
            <person name="Aranda M."/>
        </authorList>
    </citation>
    <scope>NUCLEOTIDE SEQUENCE [LARGE SCALE GENOMIC DNA]</scope>
</reference>
<dbReference type="GO" id="GO:0004818">
    <property type="term" value="F:glutamate-tRNA ligase activity"/>
    <property type="evidence" value="ECO:0007669"/>
    <property type="project" value="InterPro"/>
</dbReference>
<keyword evidence="3" id="KW-0067">ATP-binding</keyword>
<dbReference type="InterPro" id="IPR020061">
    <property type="entry name" value="Glu_tRNA_lig_a-bdl"/>
</dbReference>
<dbReference type="GO" id="GO:0017101">
    <property type="term" value="C:aminoacyl-tRNA synthetase multienzyme complex"/>
    <property type="evidence" value="ECO:0007669"/>
    <property type="project" value="TreeGrafter"/>
</dbReference>
<dbReference type="NCBIfam" id="TIGR00408">
    <property type="entry name" value="proS_fam_I"/>
    <property type="match status" value="1"/>
</dbReference>
<dbReference type="SUPFAM" id="SSF52954">
    <property type="entry name" value="Class II aaRS ABD-related"/>
    <property type="match status" value="1"/>
</dbReference>
<keyword evidence="1 10" id="KW-0436">Ligase</keyword>
<dbReference type="FunFam" id="1.10.1160.10:FF:000001">
    <property type="entry name" value="Glutamine--tRNA ligase"/>
    <property type="match status" value="1"/>
</dbReference>
<dbReference type="GO" id="GO:0005737">
    <property type="term" value="C:cytoplasm"/>
    <property type="evidence" value="ECO:0007669"/>
    <property type="project" value="InterPro"/>
</dbReference>
<evidence type="ECO:0000259" key="9">
    <source>
        <dbReference type="PROSITE" id="PS51185"/>
    </source>
</evidence>
<evidence type="ECO:0000259" key="8">
    <source>
        <dbReference type="PROSITE" id="PS50862"/>
    </source>
</evidence>
<dbReference type="FunFam" id="3.40.50.800:FF:000005">
    <property type="entry name" value="bifunctional glutamate/proline--tRNA ligase"/>
    <property type="match status" value="1"/>
</dbReference>
<dbReference type="Pfam" id="PF20974">
    <property type="entry name" value="tRNA-synt_1c_C2"/>
    <property type="match status" value="1"/>
</dbReference>
<organism evidence="10 11">
    <name type="scientific">Stylophora pistillata</name>
    <name type="common">Smooth cauliflower coral</name>
    <dbReference type="NCBI Taxonomy" id="50429"/>
    <lineage>
        <taxon>Eukaryota</taxon>
        <taxon>Metazoa</taxon>
        <taxon>Cnidaria</taxon>
        <taxon>Anthozoa</taxon>
        <taxon>Hexacorallia</taxon>
        <taxon>Scleractinia</taxon>
        <taxon>Astrocoeniina</taxon>
        <taxon>Pocilloporidae</taxon>
        <taxon>Stylophora</taxon>
    </lineage>
</organism>
<dbReference type="FunFam" id="3.30.110.30:FF:000001">
    <property type="entry name" value="Bifunctional glutamate/proline--tRNA ligase"/>
    <property type="match status" value="1"/>
</dbReference>
<dbReference type="SUPFAM" id="SSF64586">
    <property type="entry name" value="C-terminal domain of ProRS"/>
    <property type="match status" value="1"/>
</dbReference>
<evidence type="ECO:0000256" key="6">
    <source>
        <dbReference type="ARBA" id="ARBA00023146"/>
    </source>
</evidence>
<dbReference type="Pfam" id="PF03129">
    <property type="entry name" value="HGTP_anticodon"/>
    <property type="match status" value="1"/>
</dbReference>
<dbReference type="Proteomes" id="UP000225706">
    <property type="component" value="Unassembled WGS sequence"/>
</dbReference>
<dbReference type="CDD" id="cd00862">
    <property type="entry name" value="ProRS_anticodon_zinc"/>
    <property type="match status" value="1"/>
</dbReference>
<dbReference type="Gene3D" id="2.40.240.10">
    <property type="entry name" value="Ribosomal Protein L25, Chain P"/>
    <property type="match status" value="2"/>
</dbReference>
<dbReference type="InterPro" id="IPR045864">
    <property type="entry name" value="aa-tRNA-synth_II/BPL/LPL"/>
</dbReference>
<dbReference type="HAMAP" id="MF_02076">
    <property type="entry name" value="Glu_tRNA_synth_type2"/>
    <property type="match status" value="1"/>
</dbReference>
<dbReference type="InterPro" id="IPR049437">
    <property type="entry name" value="tRNA-synt_1c_C2"/>
</dbReference>
<dbReference type="InterPro" id="IPR017449">
    <property type="entry name" value="Pro-tRNA_synth_II"/>
</dbReference>
<dbReference type="OrthoDB" id="1350766at2759"/>
<keyword evidence="5" id="KW-0648">Protein biosynthesis</keyword>
<dbReference type="GO" id="GO:0004827">
    <property type="term" value="F:proline-tRNA ligase activity"/>
    <property type="evidence" value="ECO:0007669"/>
    <property type="project" value="InterPro"/>
</dbReference>
<dbReference type="Gene3D" id="3.30.930.10">
    <property type="entry name" value="Bira Bifunctional Protein, Domain 2"/>
    <property type="match status" value="1"/>
</dbReference>
<dbReference type="InterPro" id="IPR000738">
    <property type="entry name" value="WHEP-TRS_dom"/>
</dbReference>
<feature type="region of interest" description="Disordered" evidence="7">
    <location>
        <begin position="689"/>
        <end position="769"/>
    </location>
</feature>
<dbReference type="Gene3D" id="3.40.50.620">
    <property type="entry name" value="HUPs"/>
    <property type="match status" value="1"/>
</dbReference>
<dbReference type="InterPro" id="IPR004499">
    <property type="entry name" value="Pro-tRNA-ligase_IIa_arc-type"/>
</dbReference>
<evidence type="ECO:0000256" key="2">
    <source>
        <dbReference type="ARBA" id="ARBA00022741"/>
    </source>
</evidence>
<dbReference type="InterPro" id="IPR036621">
    <property type="entry name" value="Anticodon-bd_dom_sf"/>
</dbReference>
<dbReference type="GO" id="GO:0006424">
    <property type="term" value="P:glutamyl-tRNA aminoacylation"/>
    <property type="evidence" value="ECO:0007669"/>
    <property type="project" value="InterPro"/>
</dbReference>
<dbReference type="InterPro" id="IPR016061">
    <property type="entry name" value="Pro-tRNA_ligase_II_C"/>
</dbReference>
<dbReference type="InterPro" id="IPR004526">
    <property type="entry name" value="Glu-tRNA-synth_arc/euk"/>
</dbReference>
<dbReference type="PRINTS" id="PR00987">
    <property type="entry name" value="TRNASYNTHGLU"/>
</dbReference>
<dbReference type="FunFam" id="3.90.800.10:FF:000001">
    <property type="entry name" value="Glutamine--tRNA ligase"/>
    <property type="match status" value="1"/>
</dbReference>
<evidence type="ECO:0000256" key="3">
    <source>
        <dbReference type="ARBA" id="ARBA00022840"/>
    </source>
</evidence>
<dbReference type="GO" id="GO:0003723">
    <property type="term" value="F:RNA binding"/>
    <property type="evidence" value="ECO:0007669"/>
    <property type="project" value="UniProtKB-KW"/>
</dbReference>
<keyword evidence="6" id="KW-0030">Aminoacyl-tRNA synthetase</keyword>
<dbReference type="CDD" id="cd00807">
    <property type="entry name" value="GlnRS_core"/>
    <property type="match status" value="1"/>
</dbReference>
<gene>
    <name evidence="10" type="primary">EPRS</name>
    <name evidence="10" type="ORF">AWC38_SpisGene17177</name>
</gene>
<dbReference type="Gene3D" id="1.20.1050.130">
    <property type="match status" value="1"/>
</dbReference>
<dbReference type="FunFam" id="3.40.50.620:FF:000070">
    <property type="entry name" value="Bifunctional glutamate/proline--tRNA ligase"/>
    <property type="match status" value="1"/>
</dbReference>
<dbReference type="EMBL" id="LSMT01000410">
    <property type="protein sequence ID" value="PFX18452.1"/>
    <property type="molecule type" value="Genomic_DNA"/>
</dbReference>
<accession>A0A2B4RQE5</accession>
<keyword evidence="11" id="KW-1185">Reference proteome</keyword>
<evidence type="ECO:0000256" key="5">
    <source>
        <dbReference type="ARBA" id="ARBA00022917"/>
    </source>
</evidence>
<dbReference type="Gene3D" id="1.10.287.10">
    <property type="entry name" value="S15/NS1, RNA-binding"/>
    <property type="match status" value="1"/>
</dbReference>
<dbReference type="InterPro" id="IPR036282">
    <property type="entry name" value="Glutathione-S-Trfase_C_sf"/>
</dbReference>
<evidence type="ECO:0000256" key="1">
    <source>
        <dbReference type="ARBA" id="ARBA00022598"/>
    </source>
</evidence>
<dbReference type="Gene3D" id="3.40.50.800">
    <property type="entry name" value="Anticodon-binding domain"/>
    <property type="match status" value="1"/>
</dbReference>
<dbReference type="Gene3D" id="3.90.800.10">
    <property type="entry name" value="Glutamyl-tRNA Synthetase, Domain 3"/>
    <property type="match status" value="1"/>
</dbReference>
<feature type="compositionally biased region" description="Basic and acidic residues" evidence="7">
    <location>
        <begin position="822"/>
        <end position="844"/>
    </location>
</feature>
<dbReference type="STRING" id="50429.A0A2B4RQE5"/>
<dbReference type="SUPFAM" id="SSF47616">
    <property type="entry name" value="GST C-terminal domain-like"/>
    <property type="match status" value="1"/>
</dbReference>
<dbReference type="Gene3D" id="1.10.1160.10">
    <property type="entry name" value="Glutamyl-trna Synthetase, Domain 2"/>
    <property type="match status" value="1"/>
</dbReference>
<dbReference type="FunFam" id="3.30.930.10:FF:000007">
    <property type="entry name" value="Bifunctional glutamate/proline--tRNA ligase"/>
    <property type="match status" value="1"/>
</dbReference>
<feature type="domain" description="Aminoacyl-transfer RNA synthetases class-II family profile" evidence="8">
    <location>
        <begin position="900"/>
        <end position="1143"/>
    </location>
</feature>
<dbReference type="InterPro" id="IPR009068">
    <property type="entry name" value="uS15_NS1_RNA-bd_sf"/>
</dbReference>
<dbReference type="SUPFAM" id="SSF55681">
    <property type="entry name" value="Class II aaRS and biotin synthetases"/>
    <property type="match status" value="1"/>
</dbReference>
<dbReference type="CDD" id="cd00936">
    <property type="entry name" value="WEPRS_RNA"/>
    <property type="match status" value="1"/>
</dbReference>
<feature type="compositionally biased region" description="Basic and acidic residues" evidence="7">
    <location>
        <begin position="716"/>
        <end position="740"/>
    </location>
</feature>
<proteinExistence type="inferred from homology"/>
<dbReference type="InterPro" id="IPR014729">
    <property type="entry name" value="Rossmann-like_a/b/a_fold"/>
</dbReference>
<dbReference type="PROSITE" id="PS00762">
    <property type="entry name" value="WHEP_TRS_1"/>
    <property type="match status" value="1"/>
</dbReference>
<dbReference type="InterPro" id="IPR020059">
    <property type="entry name" value="Glu/Gln-tRNA-synth_Ib_codon-bd"/>
</dbReference>
<feature type="domain" description="WHEP-TRS" evidence="9">
    <location>
        <begin position="761"/>
        <end position="817"/>
    </location>
</feature>
<dbReference type="InterPro" id="IPR033721">
    <property type="entry name" value="ProRS_core_arch_euk"/>
</dbReference>
<dbReference type="InterPro" id="IPR001412">
    <property type="entry name" value="aa-tRNA-synth_I_CS"/>
</dbReference>
<evidence type="ECO:0000256" key="7">
    <source>
        <dbReference type="SAM" id="MobiDB-lite"/>
    </source>
</evidence>
<dbReference type="CDD" id="cd00778">
    <property type="entry name" value="ProRS_core_arch_euk"/>
    <property type="match status" value="1"/>
</dbReference>